<keyword evidence="10" id="KW-1185">Reference proteome</keyword>
<evidence type="ECO:0000256" key="5">
    <source>
        <dbReference type="ARBA" id="ARBA00022777"/>
    </source>
</evidence>
<sequence>MGTTAATGTLLDGRYRLGELLGSGGMADVHRAVDVRLGRAVAVKLFHPKADGATIARLDTEARLLAGLSHPGLVRLYDIGADDSRPYLVMQLVSGLTLRAHLDRGVLPADTVARVGMRLADALAYVHSRGIVHRDLKPSNILLDDDGTCFLADFGIARAIGTERLTSVGHCVGTAAYLAPEQVRGAETGPGGDVYSLGLVLLECLTGEPEFTGTDIEAAVARLTRDPRIPRWLPKVWSDTLAKMTARDPADRPDMAEVARRLAHCALRGPLTRRPAVVPTNELPTPRATTVRIPLPVADRHRTAVLDLGPLP</sequence>
<keyword evidence="3" id="KW-0808">Transferase</keyword>
<proteinExistence type="predicted"/>
<dbReference type="PROSITE" id="PS00107">
    <property type="entry name" value="PROTEIN_KINASE_ATP"/>
    <property type="match status" value="1"/>
</dbReference>
<dbReference type="Gene3D" id="3.30.200.20">
    <property type="entry name" value="Phosphorylase Kinase, domain 1"/>
    <property type="match status" value="1"/>
</dbReference>
<reference evidence="9 10" key="1">
    <citation type="submission" date="2016-10" db="EMBL/GenBank/DDBJ databases">
        <title>The Draft Genome Sequence of Actinokineospora bangkokensis 44EHWT reveals the biosynthetic pathway of antifungal compounds Thailandins with unusual extender unit butylmalonyl-CoA.</title>
        <authorList>
            <person name="Greule A."/>
            <person name="Intra B."/>
            <person name="Flemming S."/>
            <person name="Rommel M.G."/>
            <person name="Panbangred W."/>
            <person name="Bechthold A."/>
        </authorList>
    </citation>
    <scope>NUCLEOTIDE SEQUENCE [LARGE SCALE GENOMIC DNA]</scope>
    <source>
        <strain evidence="9 10">44EHW</strain>
    </source>
</reference>
<evidence type="ECO:0000256" key="4">
    <source>
        <dbReference type="ARBA" id="ARBA00022741"/>
    </source>
</evidence>
<dbReference type="PROSITE" id="PS50011">
    <property type="entry name" value="PROTEIN_KINASE_DOM"/>
    <property type="match status" value="1"/>
</dbReference>
<dbReference type="AlphaFoldDB" id="A0A1Q9LH99"/>
<keyword evidence="5" id="KW-0418">Kinase</keyword>
<dbReference type="GO" id="GO:0005524">
    <property type="term" value="F:ATP binding"/>
    <property type="evidence" value="ECO:0007669"/>
    <property type="project" value="UniProtKB-UniRule"/>
</dbReference>
<evidence type="ECO:0000256" key="2">
    <source>
        <dbReference type="ARBA" id="ARBA00022527"/>
    </source>
</evidence>
<keyword evidence="4 7" id="KW-0547">Nucleotide-binding</keyword>
<protein>
    <recommendedName>
        <fullName evidence="1">non-specific serine/threonine protein kinase</fullName>
        <ecNumber evidence="1">2.7.11.1</ecNumber>
    </recommendedName>
</protein>
<keyword evidence="6 7" id="KW-0067">ATP-binding</keyword>
<evidence type="ECO:0000256" key="7">
    <source>
        <dbReference type="PROSITE-ProRule" id="PRU10141"/>
    </source>
</evidence>
<feature type="binding site" evidence="7">
    <location>
        <position position="44"/>
    </location>
    <ligand>
        <name>ATP</name>
        <dbReference type="ChEBI" id="CHEBI:30616"/>
    </ligand>
</feature>
<evidence type="ECO:0000256" key="6">
    <source>
        <dbReference type="ARBA" id="ARBA00022840"/>
    </source>
</evidence>
<dbReference type="PROSITE" id="PS00108">
    <property type="entry name" value="PROTEIN_KINASE_ST"/>
    <property type="match status" value="1"/>
</dbReference>
<evidence type="ECO:0000256" key="3">
    <source>
        <dbReference type="ARBA" id="ARBA00022679"/>
    </source>
</evidence>
<dbReference type="Proteomes" id="UP000186040">
    <property type="component" value="Unassembled WGS sequence"/>
</dbReference>
<evidence type="ECO:0000259" key="8">
    <source>
        <dbReference type="PROSITE" id="PS50011"/>
    </source>
</evidence>
<comment type="caution">
    <text evidence="9">The sequence shown here is derived from an EMBL/GenBank/DDBJ whole genome shotgun (WGS) entry which is preliminary data.</text>
</comment>
<evidence type="ECO:0000313" key="9">
    <source>
        <dbReference type="EMBL" id="OLR91319.1"/>
    </source>
</evidence>
<dbReference type="STRING" id="1193682.BJP25_27015"/>
<dbReference type="PANTHER" id="PTHR43289">
    <property type="entry name" value="MITOGEN-ACTIVATED PROTEIN KINASE KINASE KINASE 20-RELATED"/>
    <property type="match status" value="1"/>
</dbReference>
<dbReference type="InterPro" id="IPR017441">
    <property type="entry name" value="Protein_kinase_ATP_BS"/>
</dbReference>
<dbReference type="InterPro" id="IPR000719">
    <property type="entry name" value="Prot_kinase_dom"/>
</dbReference>
<evidence type="ECO:0000313" key="10">
    <source>
        <dbReference type="Proteomes" id="UP000186040"/>
    </source>
</evidence>
<dbReference type="InterPro" id="IPR008271">
    <property type="entry name" value="Ser/Thr_kinase_AS"/>
</dbReference>
<name>A0A1Q9LH99_9PSEU</name>
<dbReference type="SMART" id="SM00220">
    <property type="entry name" value="S_TKc"/>
    <property type="match status" value="1"/>
</dbReference>
<dbReference type="OrthoDB" id="9762169at2"/>
<dbReference type="PANTHER" id="PTHR43289:SF6">
    <property type="entry name" value="SERINE_THREONINE-PROTEIN KINASE NEKL-3"/>
    <property type="match status" value="1"/>
</dbReference>
<feature type="domain" description="Protein kinase" evidence="8">
    <location>
        <begin position="15"/>
        <end position="267"/>
    </location>
</feature>
<dbReference type="SUPFAM" id="SSF56112">
    <property type="entry name" value="Protein kinase-like (PK-like)"/>
    <property type="match status" value="1"/>
</dbReference>
<dbReference type="Pfam" id="PF00069">
    <property type="entry name" value="Pkinase"/>
    <property type="match status" value="1"/>
</dbReference>
<dbReference type="Gene3D" id="1.10.510.10">
    <property type="entry name" value="Transferase(Phosphotransferase) domain 1"/>
    <property type="match status" value="1"/>
</dbReference>
<evidence type="ECO:0000256" key="1">
    <source>
        <dbReference type="ARBA" id="ARBA00012513"/>
    </source>
</evidence>
<dbReference type="GO" id="GO:0004674">
    <property type="term" value="F:protein serine/threonine kinase activity"/>
    <property type="evidence" value="ECO:0007669"/>
    <property type="project" value="UniProtKB-KW"/>
</dbReference>
<gene>
    <name evidence="9" type="ORF">BJP25_27015</name>
</gene>
<dbReference type="RefSeq" id="WP_075976976.1">
    <property type="nucleotide sequence ID" value="NZ_MKQR01000025.1"/>
</dbReference>
<dbReference type="CDD" id="cd14014">
    <property type="entry name" value="STKc_PknB_like"/>
    <property type="match status" value="1"/>
</dbReference>
<dbReference type="EC" id="2.7.11.1" evidence="1"/>
<dbReference type="EMBL" id="MKQR01000025">
    <property type="protein sequence ID" value="OLR91319.1"/>
    <property type="molecule type" value="Genomic_DNA"/>
</dbReference>
<organism evidence="9 10">
    <name type="scientific">Actinokineospora bangkokensis</name>
    <dbReference type="NCBI Taxonomy" id="1193682"/>
    <lineage>
        <taxon>Bacteria</taxon>
        <taxon>Bacillati</taxon>
        <taxon>Actinomycetota</taxon>
        <taxon>Actinomycetes</taxon>
        <taxon>Pseudonocardiales</taxon>
        <taxon>Pseudonocardiaceae</taxon>
        <taxon>Actinokineospora</taxon>
    </lineage>
</organism>
<accession>A0A1Q9LH99</accession>
<dbReference type="InterPro" id="IPR011009">
    <property type="entry name" value="Kinase-like_dom_sf"/>
</dbReference>
<keyword evidence="2" id="KW-0723">Serine/threonine-protein kinase</keyword>